<evidence type="ECO:0000313" key="2">
    <source>
        <dbReference type="Proteomes" id="UP000749320"/>
    </source>
</evidence>
<gene>
    <name evidence="1" type="ORF">K8V91_07295</name>
</gene>
<sequence length="66" mass="7732">MKSMKQMVMKNSYKVIISQKVSQMLFSYIVYLAQVIPDAAKNLVTEFEEKANSLSFISLKCRRLYF</sequence>
<organism evidence="1 2">
    <name type="scientific">Thomasclavelia spiroformis</name>
    <dbReference type="NCBI Taxonomy" id="29348"/>
    <lineage>
        <taxon>Bacteria</taxon>
        <taxon>Bacillati</taxon>
        <taxon>Bacillota</taxon>
        <taxon>Erysipelotrichia</taxon>
        <taxon>Erysipelotrichales</taxon>
        <taxon>Coprobacillaceae</taxon>
        <taxon>Thomasclavelia</taxon>
    </lineage>
</organism>
<reference evidence="1" key="1">
    <citation type="journal article" date="2021" name="PeerJ">
        <title>Extensive microbial diversity within the chicken gut microbiome revealed by metagenomics and culture.</title>
        <authorList>
            <person name="Gilroy R."/>
            <person name="Ravi A."/>
            <person name="Getino M."/>
            <person name="Pursley I."/>
            <person name="Horton D.L."/>
            <person name="Alikhan N.F."/>
            <person name="Baker D."/>
            <person name="Gharbi K."/>
            <person name="Hall N."/>
            <person name="Watson M."/>
            <person name="Adriaenssens E.M."/>
            <person name="Foster-Nyarko E."/>
            <person name="Jarju S."/>
            <person name="Secka A."/>
            <person name="Antonio M."/>
            <person name="Oren A."/>
            <person name="Chaudhuri R.R."/>
            <person name="La Ragione R."/>
            <person name="Hildebrand F."/>
            <person name="Pallen M.J."/>
        </authorList>
    </citation>
    <scope>NUCLEOTIDE SEQUENCE</scope>
    <source>
        <strain evidence="1">CHK193-16274</strain>
    </source>
</reference>
<protein>
    <submittedName>
        <fullName evidence="1">Uncharacterized protein</fullName>
    </submittedName>
</protein>
<dbReference type="AlphaFoldDB" id="A0A921GC05"/>
<reference evidence="1" key="2">
    <citation type="submission" date="2021-09" db="EMBL/GenBank/DDBJ databases">
        <authorList>
            <person name="Gilroy R."/>
        </authorList>
    </citation>
    <scope>NUCLEOTIDE SEQUENCE</scope>
    <source>
        <strain evidence="1">CHK193-16274</strain>
    </source>
</reference>
<dbReference type="Proteomes" id="UP000749320">
    <property type="component" value="Unassembled WGS sequence"/>
</dbReference>
<dbReference type="EMBL" id="DYWV01000242">
    <property type="protein sequence ID" value="HJF40712.1"/>
    <property type="molecule type" value="Genomic_DNA"/>
</dbReference>
<name>A0A921GC05_9FIRM</name>
<dbReference type="RefSeq" id="WP_004608946.1">
    <property type="nucleotide sequence ID" value="NZ_CAJFOD010000107.1"/>
</dbReference>
<evidence type="ECO:0000313" key="1">
    <source>
        <dbReference type="EMBL" id="HJF40712.1"/>
    </source>
</evidence>
<comment type="caution">
    <text evidence="1">The sequence shown here is derived from an EMBL/GenBank/DDBJ whole genome shotgun (WGS) entry which is preliminary data.</text>
</comment>
<accession>A0A921GC05</accession>
<proteinExistence type="predicted"/>